<feature type="region of interest" description="Disordered" evidence="1">
    <location>
        <begin position="230"/>
        <end position="282"/>
    </location>
</feature>
<reference evidence="2" key="1">
    <citation type="submission" date="2014-11" db="EMBL/GenBank/DDBJ databases">
        <authorList>
            <person name="Otto D Thomas"/>
            <person name="Naeem Raeece"/>
        </authorList>
    </citation>
    <scope>NUCLEOTIDE SEQUENCE</scope>
</reference>
<feature type="region of interest" description="Disordered" evidence="1">
    <location>
        <begin position="400"/>
        <end position="591"/>
    </location>
</feature>
<protein>
    <submittedName>
        <fullName evidence="2">Uncharacterized protein</fullName>
    </submittedName>
</protein>
<sequence length="686" mass="74051">MDRIGYDVSVLHNPRPKLGNRGDGTVLAEDKANNMCQYPQIGAFEVYVQARGKSKTKVFSKLELGKWPNVEKLAERVEKFLGGSSGASGEEGGRKSVTAPQQSERLERSDRGVSQSNVYTRQETAQTASRRGSGGSSSYGGAAGRGESSRSNFNRGSSAHSNRRPSVAVTDATGPAASALPTVEEEKETAWADQNYDREEREDQASAGGAAAYGVGTADTEDVVAAAVKNEDEDQKGPGGGSGDYAQPVSSESTRPTTAVPPDSQRPESPETFDFSSARETTTQAPVVQLGRRMSQFRELLSTFLQGKGEGMGNAVKNVIEWLDEVDASEEMSLQDFKGVLISKFPVDIWGDGFPFGALLDELKEVLNDPSTISFAHFLGLVLSEEGVTKEFVIRTASEAKAQKEKEEAEGGFRWQEEAKESSKEKEEEEGGGGGGEYEFDFHENENNDAGPASSPEHAEMEEDHDATSRSVHFGASSPQAGGDTENRDRDAGAVSPSESPNGAAAHEDEREVRRQSGGLQPGLETATATAVASRIGTEGDGEGEAEETDQSPSAATDGPAEEPEASQHPLVEPNREYELELPYNEEKSQRLSYDNVLEEDLNLKLESSDPARLVLSTKSGKPTDEVSIPALGKGKFHFRFLPVPEPCMKEYFLYVKDQESNEIRECIRIQVDFYGERPAGGGDDD</sequence>
<proteinExistence type="predicted"/>
<dbReference type="EMBL" id="CDMZ01002436">
    <property type="protein sequence ID" value="CEM42370.1"/>
    <property type="molecule type" value="Genomic_DNA"/>
</dbReference>
<gene>
    <name evidence="2" type="ORF">Cvel_26698</name>
</gene>
<feature type="compositionally biased region" description="Basic and acidic residues" evidence="1">
    <location>
        <begin position="574"/>
        <end position="590"/>
    </location>
</feature>
<dbReference type="AlphaFoldDB" id="A0A0G4HE83"/>
<organism evidence="2">
    <name type="scientific">Chromera velia CCMP2878</name>
    <dbReference type="NCBI Taxonomy" id="1169474"/>
    <lineage>
        <taxon>Eukaryota</taxon>
        <taxon>Sar</taxon>
        <taxon>Alveolata</taxon>
        <taxon>Colpodellida</taxon>
        <taxon>Chromeraceae</taxon>
        <taxon>Chromera</taxon>
    </lineage>
</organism>
<feature type="region of interest" description="Disordered" evidence="1">
    <location>
        <begin position="81"/>
        <end position="216"/>
    </location>
</feature>
<feature type="compositionally biased region" description="Basic and acidic residues" evidence="1">
    <location>
        <begin position="506"/>
        <end position="515"/>
    </location>
</feature>
<feature type="compositionally biased region" description="Basic and acidic residues" evidence="1">
    <location>
        <begin position="195"/>
        <end position="204"/>
    </location>
</feature>
<evidence type="ECO:0000313" key="2">
    <source>
        <dbReference type="EMBL" id="CEM42370.1"/>
    </source>
</evidence>
<evidence type="ECO:0000256" key="1">
    <source>
        <dbReference type="SAM" id="MobiDB-lite"/>
    </source>
</evidence>
<feature type="compositionally biased region" description="Low complexity" evidence="1">
    <location>
        <begin position="205"/>
        <end position="216"/>
    </location>
</feature>
<dbReference type="VEuPathDB" id="CryptoDB:Cvel_26698"/>
<feature type="compositionally biased region" description="Polar residues" evidence="1">
    <location>
        <begin position="248"/>
        <end position="257"/>
    </location>
</feature>
<feature type="region of interest" description="Disordered" evidence="1">
    <location>
        <begin position="1"/>
        <end position="24"/>
    </location>
</feature>
<feature type="compositionally biased region" description="Acidic residues" evidence="1">
    <location>
        <begin position="540"/>
        <end position="550"/>
    </location>
</feature>
<accession>A0A0G4HE83</accession>
<feature type="compositionally biased region" description="Polar residues" evidence="1">
    <location>
        <begin position="112"/>
        <end position="127"/>
    </location>
</feature>
<feature type="compositionally biased region" description="Gly residues" evidence="1">
    <location>
        <begin position="132"/>
        <end position="144"/>
    </location>
</feature>
<feature type="compositionally biased region" description="Basic and acidic residues" evidence="1">
    <location>
        <begin position="401"/>
        <end position="426"/>
    </location>
</feature>
<name>A0A0G4HE83_9ALVE</name>